<dbReference type="OrthoDB" id="3795213at2759"/>
<feature type="compositionally biased region" description="Polar residues" evidence="1">
    <location>
        <begin position="106"/>
        <end position="118"/>
    </location>
</feature>
<evidence type="ECO:0000313" key="2">
    <source>
        <dbReference type="EMBL" id="KAF1940083.1"/>
    </source>
</evidence>
<feature type="compositionally biased region" description="Basic residues" evidence="1">
    <location>
        <begin position="130"/>
        <end position="142"/>
    </location>
</feature>
<feature type="non-terminal residue" evidence="2">
    <location>
        <position position="1"/>
    </location>
</feature>
<proteinExistence type="predicted"/>
<reference evidence="2" key="1">
    <citation type="journal article" date="2020" name="Stud. Mycol.">
        <title>101 Dothideomycetes genomes: a test case for predicting lifestyles and emergence of pathogens.</title>
        <authorList>
            <person name="Haridas S."/>
            <person name="Albert R."/>
            <person name="Binder M."/>
            <person name="Bloem J."/>
            <person name="Labutti K."/>
            <person name="Salamov A."/>
            <person name="Andreopoulos B."/>
            <person name="Baker S."/>
            <person name="Barry K."/>
            <person name="Bills G."/>
            <person name="Bluhm B."/>
            <person name="Cannon C."/>
            <person name="Castanera R."/>
            <person name="Culley D."/>
            <person name="Daum C."/>
            <person name="Ezra D."/>
            <person name="Gonzalez J."/>
            <person name="Henrissat B."/>
            <person name="Kuo A."/>
            <person name="Liang C."/>
            <person name="Lipzen A."/>
            <person name="Lutzoni F."/>
            <person name="Magnuson J."/>
            <person name="Mondo S."/>
            <person name="Nolan M."/>
            <person name="Ohm R."/>
            <person name="Pangilinan J."/>
            <person name="Park H.-J."/>
            <person name="Ramirez L."/>
            <person name="Alfaro M."/>
            <person name="Sun H."/>
            <person name="Tritt A."/>
            <person name="Yoshinaga Y."/>
            <person name="Zwiers L.-H."/>
            <person name="Turgeon B."/>
            <person name="Goodwin S."/>
            <person name="Spatafora J."/>
            <person name="Crous P."/>
            <person name="Grigoriev I."/>
        </authorList>
    </citation>
    <scope>NUCLEOTIDE SEQUENCE</scope>
    <source>
        <strain evidence="2">CBS 161.51</strain>
    </source>
</reference>
<keyword evidence="3" id="KW-1185">Reference proteome</keyword>
<accession>A0A6A5SIZ1</accession>
<evidence type="ECO:0000256" key="1">
    <source>
        <dbReference type="SAM" id="MobiDB-lite"/>
    </source>
</evidence>
<feature type="region of interest" description="Disordered" evidence="1">
    <location>
        <begin position="93"/>
        <end position="142"/>
    </location>
</feature>
<name>A0A6A5SIZ1_9PLEO</name>
<gene>
    <name evidence="2" type="ORF">EJ02DRAFT_350892</name>
</gene>
<dbReference type="Proteomes" id="UP000800038">
    <property type="component" value="Unassembled WGS sequence"/>
</dbReference>
<sequence length="142" mass="15931">KAFEACGVWPKDPEPVLKKFQPTTPELPSDPEFDQIQKVTGWKELQRLYNEAVPDKSTKAARSLSASIHYLSAQYELTNLENNHLQSSLEIKKKHKKKGQVLPQLARNSGALTMSPATESEPAPLPIVTKKGRSVKLPQKFR</sequence>
<dbReference type="AlphaFoldDB" id="A0A6A5SIZ1"/>
<evidence type="ECO:0000313" key="3">
    <source>
        <dbReference type="Proteomes" id="UP000800038"/>
    </source>
</evidence>
<dbReference type="EMBL" id="ML976069">
    <property type="protein sequence ID" value="KAF1940083.1"/>
    <property type="molecule type" value="Genomic_DNA"/>
</dbReference>
<protein>
    <submittedName>
        <fullName evidence="2">Uncharacterized protein</fullName>
    </submittedName>
</protein>
<organism evidence="2 3">
    <name type="scientific">Clathrospora elynae</name>
    <dbReference type="NCBI Taxonomy" id="706981"/>
    <lineage>
        <taxon>Eukaryota</taxon>
        <taxon>Fungi</taxon>
        <taxon>Dikarya</taxon>
        <taxon>Ascomycota</taxon>
        <taxon>Pezizomycotina</taxon>
        <taxon>Dothideomycetes</taxon>
        <taxon>Pleosporomycetidae</taxon>
        <taxon>Pleosporales</taxon>
        <taxon>Diademaceae</taxon>
        <taxon>Clathrospora</taxon>
    </lineage>
</organism>